<accession>A0A1I5UJL2</accession>
<evidence type="ECO:0000256" key="7">
    <source>
        <dbReference type="ARBA" id="ARBA00024739"/>
    </source>
</evidence>
<reference evidence="10 11" key="1">
    <citation type="submission" date="2016-10" db="EMBL/GenBank/DDBJ databases">
        <authorList>
            <person name="de Groot N.N."/>
        </authorList>
    </citation>
    <scope>NUCLEOTIDE SEQUENCE [LARGE SCALE GENOMIC DNA]</scope>
    <source>
        <strain evidence="10 11">CGMCC 1.9113</strain>
    </source>
</reference>
<keyword evidence="4" id="KW-1005">Bacterial flagellum biogenesis</keyword>
<evidence type="ECO:0000256" key="5">
    <source>
        <dbReference type="ARBA" id="ARBA00023015"/>
    </source>
</evidence>
<dbReference type="STRING" id="634430.SAMN04488241_11223"/>
<evidence type="ECO:0000259" key="9">
    <source>
        <dbReference type="Pfam" id="PF04316"/>
    </source>
</evidence>
<sequence>MVDPIGWKATAPLARSSVSTAPTTGASIATPIRAAEIDPASTGASASASASVAQQMSAEAPVDGERVARIKAAIAAGKFPILPSTIADRLLAFKLEWNGNE</sequence>
<dbReference type="InterPro" id="IPR007412">
    <property type="entry name" value="FlgM"/>
</dbReference>
<evidence type="ECO:0000256" key="2">
    <source>
        <dbReference type="ARBA" id="ARBA00017823"/>
    </source>
</evidence>
<dbReference type="GO" id="GO:0045892">
    <property type="term" value="P:negative regulation of DNA-templated transcription"/>
    <property type="evidence" value="ECO:0007669"/>
    <property type="project" value="InterPro"/>
</dbReference>
<dbReference type="Proteomes" id="UP000199586">
    <property type="component" value="Unassembled WGS sequence"/>
</dbReference>
<dbReference type="SUPFAM" id="SSF101498">
    <property type="entry name" value="Anti-sigma factor FlgM"/>
    <property type="match status" value="1"/>
</dbReference>
<proteinExistence type="inferred from homology"/>
<dbReference type="InterPro" id="IPR035890">
    <property type="entry name" value="Anti-sigma-28_factor_FlgM_sf"/>
</dbReference>
<organism evidence="10 11">
    <name type="scientific">Sphingomonas rubra</name>
    <dbReference type="NCBI Taxonomy" id="634430"/>
    <lineage>
        <taxon>Bacteria</taxon>
        <taxon>Pseudomonadati</taxon>
        <taxon>Pseudomonadota</taxon>
        <taxon>Alphaproteobacteria</taxon>
        <taxon>Sphingomonadales</taxon>
        <taxon>Sphingomonadaceae</taxon>
        <taxon>Sphingomonas</taxon>
    </lineage>
</organism>
<evidence type="ECO:0000256" key="4">
    <source>
        <dbReference type="ARBA" id="ARBA00022795"/>
    </source>
</evidence>
<dbReference type="NCBIfam" id="TIGR03824">
    <property type="entry name" value="FlgM_jcvi"/>
    <property type="match status" value="1"/>
</dbReference>
<feature type="domain" description="Anti-sigma-28 factor FlgM C-terminal" evidence="9">
    <location>
        <begin position="50"/>
        <end position="91"/>
    </location>
</feature>
<keyword evidence="3" id="KW-0678">Repressor</keyword>
<dbReference type="GO" id="GO:0044781">
    <property type="term" value="P:bacterial-type flagellum organization"/>
    <property type="evidence" value="ECO:0007669"/>
    <property type="project" value="UniProtKB-KW"/>
</dbReference>
<comment type="function">
    <text evidence="7">Responsible for the coupling of flagellin expression to flagellar assembly by preventing expression of the flagellin genes when a component of the middle class of proteins is defective. It negatively regulates flagellar genes by inhibiting the activity of FliA by directly binding to FliA.</text>
</comment>
<keyword evidence="6" id="KW-0804">Transcription</keyword>
<comment type="similarity">
    <text evidence="1">Belongs to the FlgM family.</text>
</comment>
<name>A0A1I5UJL2_9SPHN</name>
<gene>
    <name evidence="10" type="ORF">SAMN04488241_11223</name>
</gene>
<evidence type="ECO:0000256" key="8">
    <source>
        <dbReference type="ARBA" id="ARBA00030117"/>
    </source>
</evidence>
<dbReference type="OrthoDB" id="7392062at2"/>
<dbReference type="EMBL" id="FOXP01000012">
    <property type="protein sequence ID" value="SFP95442.1"/>
    <property type="molecule type" value="Genomic_DNA"/>
</dbReference>
<dbReference type="RefSeq" id="WP_093334347.1">
    <property type="nucleotide sequence ID" value="NZ_FOXP01000012.1"/>
</dbReference>
<dbReference type="AlphaFoldDB" id="A0A1I5UJL2"/>
<dbReference type="Pfam" id="PF04316">
    <property type="entry name" value="FlgM"/>
    <property type="match status" value="1"/>
</dbReference>
<evidence type="ECO:0000256" key="6">
    <source>
        <dbReference type="ARBA" id="ARBA00023163"/>
    </source>
</evidence>
<evidence type="ECO:0000313" key="11">
    <source>
        <dbReference type="Proteomes" id="UP000199586"/>
    </source>
</evidence>
<evidence type="ECO:0000313" key="10">
    <source>
        <dbReference type="EMBL" id="SFP95442.1"/>
    </source>
</evidence>
<keyword evidence="5" id="KW-0805">Transcription regulation</keyword>
<evidence type="ECO:0000256" key="1">
    <source>
        <dbReference type="ARBA" id="ARBA00005322"/>
    </source>
</evidence>
<dbReference type="InterPro" id="IPR031316">
    <property type="entry name" value="FlgM_C"/>
</dbReference>
<evidence type="ECO:0000256" key="3">
    <source>
        <dbReference type="ARBA" id="ARBA00022491"/>
    </source>
</evidence>
<keyword evidence="11" id="KW-1185">Reference proteome</keyword>
<protein>
    <recommendedName>
        <fullName evidence="2">Negative regulator of flagellin synthesis</fullName>
    </recommendedName>
    <alternativeName>
        <fullName evidence="8">Anti-sigma-28 factor</fullName>
    </alternativeName>
</protein>